<feature type="transmembrane region" description="Helical" evidence="9">
    <location>
        <begin position="38"/>
        <end position="58"/>
    </location>
</feature>
<feature type="transmembrane region" description="Helical" evidence="9">
    <location>
        <begin position="118"/>
        <end position="137"/>
    </location>
</feature>
<evidence type="ECO:0000256" key="6">
    <source>
        <dbReference type="ARBA" id="ARBA00022989"/>
    </source>
</evidence>
<protein>
    <submittedName>
        <fullName evidence="10">Uracil-xanthine permease family protein</fullName>
    </submittedName>
</protein>
<dbReference type="PANTHER" id="PTHR42810:SF4">
    <property type="entry name" value="URIC ACID TRANSPORTER UACT"/>
    <property type="match status" value="1"/>
</dbReference>
<gene>
    <name evidence="10" type="ORF">ACFP1B_12370</name>
</gene>
<dbReference type="Proteomes" id="UP001596200">
    <property type="component" value="Unassembled WGS sequence"/>
</dbReference>
<evidence type="ECO:0000256" key="7">
    <source>
        <dbReference type="ARBA" id="ARBA00023136"/>
    </source>
</evidence>
<evidence type="ECO:0000256" key="5">
    <source>
        <dbReference type="ARBA" id="ARBA00022692"/>
    </source>
</evidence>
<feature type="region of interest" description="Disordered" evidence="8">
    <location>
        <begin position="436"/>
        <end position="460"/>
    </location>
</feature>
<evidence type="ECO:0000256" key="4">
    <source>
        <dbReference type="ARBA" id="ARBA00022475"/>
    </source>
</evidence>
<comment type="similarity">
    <text evidence="2">Belongs to the nucleobase:cation symporter-2 (NCS2) (TC 2.A.40) family.</text>
</comment>
<evidence type="ECO:0000256" key="1">
    <source>
        <dbReference type="ARBA" id="ARBA00004651"/>
    </source>
</evidence>
<proteinExistence type="inferred from homology"/>
<evidence type="ECO:0000256" key="2">
    <source>
        <dbReference type="ARBA" id="ARBA00008821"/>
    </source>
</evidence>
<dbReference type="InterPro" id="IPR006043">
    <property type="entry name" value="NCS2"/>
</dbReference>
<feature type="transmembrane region" description="Helical" evidence="9">
    <location>
        <begin position="168"/>
        <end position="190"/>
    </location>
</feature>
<comment type="caution">
    <text evidence="10">The sequence shown here is derived from an EMBL/GenBank/DDBJ whole genome shotgun (WGS) entry which is preliminary data.</text>
</comment>
<keyword evidence="5 9" id="KW-0812">Transmembrane</keyword>
<reference evidence="11" key="1">
    <citation type="journal article" date="2019" name="Int. J. Syst. Evol. Microbiol.">
        <title>The Global Catalogue of Microorganisms (GCM) 10K type strain sequencing project: providing services to taxonomists for standard genome sequencing and annotation.</title>
        <authorList>
            <consortium name="The Broad Institute Genomics Platform"/>
            <consortium name="The Broad Institute Genome Sequencing Center for Infectious Disease"/>
            <person name="Wu L."/>
            <person name="Ma J."/>
        </authorList>
    </citation>
    <scope>NUCLEOTIDE SEQUENCE [LARGE SCALE GENOMIC DNA]</scope>
    <source>
        <strain evidence="11">JCM 4147</strain>
    </source>
</reference>
<feature type="transmembrane region" description="Helical" evidence="9">
    <location>
        <begin position="144"/>
        <end position="162"/>
    </location>
</feature>
<name>A0ABW1GJA5_9ACTN</name>
<organism evidence="10 11">
    <name type="scientific">Streptomyces pulveraceus</name>
    <dbReference type="NCBI Taxonomy" id="68258"/>
    <lineage>
        <taxon>Bacteria</taxon>
        <taxon>Bacillati</taxon>
        <taxon>Actinomycetota</taxon>
        <taxon>Actinomycetes</taxon>
        <taxon>Kitasatosporales</taxon>
        <taxon>Streptomycetaceae</taxon>
        <taxon>Streptomyces</taxon>
    </lineage>
</organism>
<dbReference type="Pfam" id="PF00860">
    <property type="entry name" value="Xan_ur_permease"/>
    <property type="match status" value="1"/>
</dbReference>
<sequence>MASPAPDTAAPVAPVASVAPVDERLPLPRLAPLAFQHLLAGIAAPVSSVILIGTTLSLSASRTASLLSATLVLCGVGALLQSLGIRALRIGARLPFLMLPGGAAVAIFLQVAKEHGPATASGSVLIAAVFLILVLPLYGRLVRFFPPLVMGTTVVLIGINMIKITAPMIASGPGLGFATLGITALFFLVLRGVWRQMSVLFGLVGGTVVAAVGGTAFHLAHGSTFALPEPFPYGTPHFDLLAAVPLLVFALASLAEATGQTVLNSEAVGRTPDAARDVPRISRADAVASLGAGVFGTSLMVTSAENIGIVQLTRVRSRFVTAGAGVLLIVCGLITPLTRLLAAIPEPVVGAAGLIIYAVIATMGFGMLSRENLGHGTNGIVVALALCVGLLPVFAPEMYAGLPVWARTVFGSGVAAGALAAVVLAAVFGRLGPKEERAGQERAGQEKDEAGAGTEVGPAR</sequence>
<feature type="transmembrane region" description="Helical" evidence="9">
    <location>
        <begin position="319"/>
        <end position="342"/>
    </location>
</feature>
<keyword evidence="6 9" id="KW-1133">Transmembrane helix</keyword>
<evidence type="ECO:0000256" key="9">
    <source>
        <dbReference type="SAM" id="Phobius"/>
    </source>
</evidence>
<feature type="transmembrane region" description="Helical" evidence="9">
    <location>
        <begin position="197"/>
        <end position="220"/>
    </location>
</feature>
<dbReference type="RefSeq" id="WP_344510423.1">
    <property type="nucleotide sequence ID" value="NZ_BAAATU010000015.1"/>
</dbReference>
<dbReference type="NCBIfam" id="NF037981">
    <property type="entry name" value="NCS2_1"/>
    <property type="match status" value="1"/>
</dbReference>
<keyword evidence="7 9" id="KW-0472">Membrane</keyword>
<dbReference type="PANTHER" id="PTHR42810">
    <property type="entry name" value="PURINE PERMEASE C1399.01C-RELATED"/>
    <property type="match status" value="1"/>
</dbReference>
<evidence type="ECO:0000313" key="10">
    <source>
        <dbReference type="EMBL" id="MFC5914218.1"/>
    </source>
</evidence>
<keyword evidence="4" id="KW-1003">Cell membrane</keyword>
<keyword evidence="3" id="KW-0813">Transport</keyword>
<evidence type="ECO:0000256" key="8">
    <source>
        <dbReference type="SAM" id="MobiDB-lite"/>
    </source>
</evidence>
<keyword evidence="11" id="KW-1185">Reference proteome</keyword>
<comment type="subcellular location">
    <subcellularLocation>
        <location evidence="1">Cell membrane</location>
        <topology evidence="1">Multi-pass membrane protein</topology>
    </subcellularLocation>
</comment>
<evidence type="ECO:0000256" key="3">
    <source>
        <dbReference type="ARBA" id="ARBA00022448"/>
    </source>
</evidence>
<dbReference type="PROSITE" id="PS01116">
    <property type="entry name" value="XANTH_URACIL_PERMASE"/>
    <property type="match status" value="1"/>
</dbReference>
<feature type="transmembrane region" description="Helical" evidence="9">
    <location>
        <begin position="64"/>
        <end position="82"/>
    </location>
</feature>
<dbReference type="InterPro" id="IPR006042">
    <property type="entry name" value="Xan_ur_permease"/>
</dbReference>
<feature type="compositionally biased region" description="Basic and acidic residues" evidence="8">
    <location>
        <begin position="436"/>
        <end position="450"/>
    </location>
</feature>
<dbReference type="EMBL" id="JBHSPU010000013">
    <property type="protein sequence ID" value="MFC5914218.1"/>
    <property type="molecule type" value="Genomic_DNA"/>
</dbReference>
<feature type="transmembrane region" description="Helical" evidence="9">
    <location>
        <begin position="94"/>
        <end position="112"/>
    </location>
</feature>
<accession>A0ABW1GJA5</accession>
<evidence type="ECO:0000313" key="11">
    <source>
        <dbReference type="Proteomes" id="UP001596200"/>
    </source>
</evidence>
<feature type="transmembrane region" description="Helical" evidence="9">
    <location>
        <begin position="348"/>
        <end position="368"/>
    </location>
</feature>
<feature type="transmembrane region" description="Helical" evidence="9">
    <location>
        <begin position="240"/>
        <end position="257"/>
    </location>
</feature>
<feature type="transmembrane region" description="Helical" evidence="9">
    <location>
        <begin position="405"/>
        <end position="428"/>
    </location>
</feature>
<feature type="transmembrane region" description="Helical" evidence="9">
    <location>
        <begin position="380"/>
        <end position="399"/>
    </location>
</feature>